<evidence type="ECO:0000256" key="5">
    <source>
        <dbReference type="ARBA" id="ARBA00022741"/>
    </source>
</evidence>
<dbReference type="RefSeq" id="WP_119835449.1">
    <property type="nucleotide sequence ID" value="NZ_CP032514.1"/>
</dbReference>
<dbReference type="InterPro" id="IPR006001">
    <property type="entry name" value="Therm_gnt_kin"/>
</dbReference>
<evidence type="ECO:0000256" key="8">
    <source>
        <dbReference type="ARBA" id="ARBA00048090"/>
    </source>
</evidence>
<evidence type="ECO:0000256" key="9">
    <source>
        <dbReference type="RuleBase" id="RU363066"/>
    </source>
</evidence>
<keyword evidence="5 9" id="KW-0547">Nucleotide-binding</keyword>
<dbReference type="PANTHER" id="PTHR43442:SF3">
    <property type="entry name" value="GLUCONOKINASE-RELATED"/>
    <property type="match status" value="1"/>
</dbReference>
<dbReference type="SUPFAM" id="SSF52540">
    <property type="entry name" value="P-loop containing nucleoside triphosphate hydrolases"/>
    <property type="match status" value="1"/>
</dbReference>
<evidence type="ECO:0000256" key="1">
    <source>
        <dbReference type="ARBA" id="ARBA00004761"/>
    </source>
</evidence>
<dbReference type="InterPro" id="IPR027417">
    <property type="entry name" value="P-loop_NTPase"/>
</dbReference>
<dbReference type="EMBL" id="CP032514">
    <property type="protein sequence ID" value="AYD90611.1"/>
    <property type="molecule type" value="Genomic_DNA"/>
</dbReference>
<organism evidence="10 11">
    <name type="scientific">Actinomyces lilanjuaniae</name>
    <dbReference type="NCBI Taxonomy" id="2321394"/>
    <lineage>
        <taxon>Bacteria</taxon>
        <taxon>Bacillati</taxon>
        <taxon>Actinomycetota</taxon>
        <taxon>Actinomycetes</taxon>
        <taxon>Actinomycetales</taxon>
        <taxon>Actinomycetaceae</taxon>
        <taxon>Actinomyces</taxon>
    </lineage>
</organism>
<sequence length="197" mass="20921">MTDPSASGGTSPGLAAGRTVSQPVTHLVVMGVAGCGKTTTANGLARVLGWPVAEADDFHPGANIAKMRAGTPLTDADRWPWLDSLRGWMSERAAQGSSTIVTCSALKRSYRDLLAQAQGRVRFVHLQVQEVELRRRMAQREGHFMPASLLPSQLATLEPLEDDEDGVVVVSGSSSPEATVTAVLESLELLDVEAGRC</sequence>
<dbReference type="EC" id="2.7.1.12" evidence="3 9"/>
<accession>A0ABN5PR03</accession>
<dbReference type="Gene3D" id="3.40.50.300">
    <property type="entry name" value="P-loop containing nucleotide triphosphate hydrolases"/>
    <property type="match status" value="1"/>
</dbReference>
<comment type="pathway">
    <text evidence="1">Carbohydrate acid metabolism.</text>
</comment>
<evidence type="ECO:0000256" key="3">
    <source>
        <dbReference type="ARBA" id="ARBA00012054"/>
    </source>
</evidence>
<evidence type="ECO:0000256" key="7">
    <source>
        <dbReference type="ARBA" id="ARBA00022840"/>
    </source>
</evidence>
<evidence type="ECO:0000313" key="10">
    <source>
        <dbReference type="EMBL" id="AYD90611.1"/>
    </source>
</evidence>
<evidence type="ECO:0000313" key="11">
    <source>
        <dbReference type="Proteomes" id="UP000273001"/>
    </source>
</evidence>
<dbReference type="Pfam" id="PF13671">
    <property type="entry name" value="AAA_33"/>
    <property type="match status" value="1"/>
</dbReference>
<evidence type="ECO:0000256" key="6">
    <source>
        <dbReference type="ARBA" id="ARBA00022777"/>
    </source>
</evidence>
<evidence type="ECO:0000256" key="4">
    <source>
        <dbReference type="ARBA" id="ARBA00022679"/>
    </source>
</evidence>
<comment type="similarity">
    <text evidence="2 9">Belongs to the gluconokinase GntK/GntV family.</text>
</comment>
<dbReference type="PANTHER" id="PTHR43442">
    <property type="entry name" value="GLUCONOKINASE-RELATED"/>
    <property type="match status" value="1"/>
</dbReference>
<dbReference type="NCBIfam" id="TIGR01313">
    <property type="entry name" value="therm_gnt_kin"/>
    <property type="match status" value="1"/>
</dbReference>
<dbReference type="Proteomes" id="UP000273001">
    <property type="component" value="Chromosome"/>
</dbReference>
<proteinExistence type="inferred from homology"/>
<reference evidence="10 11" key="1">
    <citation type="submission" date="2018-09" db="EMBL/GenBank/DDBJ databases">
        <authorList>
            <person name="Li J."/>
        </authorList>
    </citation>
    <scope>NUCLEOTIDE SEQUENCE [LARGE SCALE GENOMIC DNA]</scope>
    <source>
        <strain evidence="10 11">2129</strain>
    </source>
</reference>
<protein>
    <recommendedName>
        <fullName evidence="3 9">Gluconokinase</fullName>
        <ecNumber evidence="3 9">2.7.1.12</ecNumber>
    </recommendedName>
</protein>
<gene>
    <name evidence="10" type="ORF">D5R93_12480</name>
</gene>
<evidence type="ECO:0000256" key="2">
    <source>
        <dbReference type="ARBA" id="ARBA00008420"/>
    </source>
</evidence>
<keyword evidence="4 9" id="KW-0808">Transferase</keyword>
<keyword evidence="11" id="KW-1185">Reference proteome</keyword>
<comment type="catalytic activity">
    <reaction evidence="8 9">
        <text>D-gluconate + ATP = 6-phospho-D-gluconate + ADP + H(+)</text>
        <dbReference type="Rhea" id="RHEA:19433"/>
        <dbReference type="ChEBI" id="CHEBI:15378"/>
        <dbReference type="ChEBI" id="CHEBI:18391"/>
        <dbReference type="ChEBI" id="CHEBI:30616"/>
        <dbReference type="ChEBI" id="CHEBI:58759"/>
        <dbReference type="ChEBI" id="CHEBI:456216"/>
        <dbReference type="EC" id="2.7.1.12"/>
    </reaction>
</comment>
<name>A0ABN5PR03_9ACTO</name>
<keyword evidence="7 9" id="KW-0067">ATP-binding</keyword>
<dbReference type="CDD" id="cd02021">
    <property type="entry name" value="GntK"/>
    <property type="match status" value="1"/>
</dbReference>
<keyword evidence="6 9" id="KW-0418">Kinase</keyword>